<proteinExistence type="predicted"/>
<gene>
    <name evidence="3" type="ORF">BJ508DRAFT_362079</name>
</gene>
<protein>
    <recommendedName>
        <fullName evidence="2">RRM domain-containing protein</fullName>
    </recommendedName>
</protein>
<dbReference type="InterPro" id="IPR035979">
    <property type="entry name" value="RBD_domain_sf"/>
</dbReference>
<keyword evidence="1" id="KW-0694">RNA-binding</keyword>
<reference evidence="3 4" key="1">
    <citation type="journal article" date="2018" name="Nat. Ecol. Evol.">
        <title>Pezizomycetes genomes reveal the molecular basis of ectomycorrhizal truffle lifestyle.</title>
        <authorList>
            <person name="Murat C."/>
            <person name="Payen T."/>
            <person name="Noel B."/>
            <person name="Kuo A."/>
            <person name="Morin E."/>
            <person name="Chen J."/>
            <person name="Kohler A."/>
            <person name="Krizsan K."/>
            <person name="Balestrini R."/>
            <person name="Da Silva C."/>
            <person name="Montanini B."/>
            <person name="Hainaut M."/>
            <person name="Levati E."/>
            <person name="Barry K.W."/>
            <person name="Belfiori B."/>
            <person name="Cichocki N."/>
            <person name="Clum A."/>
            <person name="Dockter R.B."/>
            <person name="Fauchery L."/>
            <person name="Guy J."/>
            <person name="Iotti M."/>
            <person name="Le Tacon F."/>
            <person name="Lindquist E.A."/>
            <person name="Lipzen A."/>
            <person name="Malagnac F."/>
            <person name="Mello A."/>
            <person name="Molinier V."/>
            <person name="Miyauchi S."/>
            <person name="Poulain J."/>
            <person name="Riccioni C."/>
            <person name="Rubini A."/>
            <person name="Sitrit Y."/>
            <person name="Splivallo R."/>
            <person name="Traeger S."/>
            <person name="Wang M."/>
            <person name="Zifcakova L."/>
            <person name="Wipf D."/>
            <person name="Zambonelli A."/>
            <person name="Paolocci F."/>
            <person name="Nowrousian M."/>
            <person name="Ottonello S."/>
            <person name="Baldrian P."/>
            <person name="Spatafora J.W."/>
            <person name="Henrissat B."/>
            <person name="Nagy L.G."/>
            <person name="Aury J.M."/>
            <person name="Wincker P."/>
            <person name="Grigoriev I.V."/>
            <person name="Bonfante P."/>
            <person name="Martin F.M."/>
        </authorList>
    </citation>
    <scope>NUCLEOTIDE SEQUENCE [LARGE SCALE GENOMIC DNA]</scope>
    <source>
        <strain evidence="3 4">RN42</strain>
    </source>
</reference>
<dbReference type="GO" id="GO:0003723">
    <property type="term" value="F:RNA binding"/>
    <property type="evidence" value="ECO:0007669"/>
    <property type="project" value="UniProtKB-UniRule"/>
</dbReference>
<organism evidence="3 4">
    <name type="scientific">Ascobolus immersus RN42</name>
    <dbReference type="NCBI Taxonomy" id="1160509"/>
    <lineage>
        <taxon>Eukaryota</taxon>
        <taxon>Fungi</taxon>
        <taxon>Dikarya</taxon>
        <taxon>Ascomycota</taxon>
        <taxon>Pezizomycotina</taxon>
        <taxon>Pezizomycetes</taxon>
        <taxon>Pezizales</taxon>
        <taxon>Ascobolaceae</taxon>
        <taxon>Ascobolus</taxon>
    </lineage>
</organism>
<dbReference type="EMBL" id="ML119681">
    <property type="protein sequence ID" value="RPA81283.1"/>
    <property type="molecule type" value="Genomic_DNA"/>
</dbReference>
<name>A0A3N4I5C2_ASCIM</name>
<evidence type="ECO:0000313" key="4">
    <source>
        <dbReference type="Proteomes" id="UP000275078"/>
    </source>
</evidence>
<dbReference type="AlphaFoldDB" id="A0A3N4I5C2"/>
<evidence type="ECO:0000313" key="3">
    <source>
        <dbReference type="EMBL" id="RPA81283.1"/>
    </source>
</evidence>
<keyword evidence="4" id="KW-1185">Reference proteome</keyword>
<dbReference type="InterPro" id="IPR000504">
    <property type="entry name" value="RRM_dom"/>
</dbReference>
<evidence type="ECO:0000259" key="2">
    <source>
        <dbReference type="PROSITE" id="PS50102"/>
    </source>
</evidence>
<evidence type="ECO:0000256" key="1">
    <source>
        <dbReference type="PROSITE-ProRule" id="PRU00176"/>
    </source>
</evidence>
<accession>A0A3N4I5C2</accession>
<dbReference type="SUPFAM" id="SSF54928">
    <property type="entry name" value="RNA-binding domain, RBD"/>
    <property type="match status" value="1"/>
</dbReference>
<sequence>MPQFSSSLPLVSSIPGIKRGYAEISDPYGDTPTLSAHIRQKRARQSIQAPFGTHSNDSAVALFSPIPTDNSARIVGSSLPSRPLDDITNRRLENEPIRPVSDKAKNLSKNITPFSQNLKETKTAKEIKIVYGGPAMSENPWMVSSQPQVWRRNREAVRKQSKAGRTENTAEEKAVAAGRMSFLEHLEDNMPVNPILHRCLRISNLYRTGIDAMTILQFFEPYGAISVVLPLVNLDSASKSFRRALLKKGTTYNKGFAYILFDTEENACTVEFKYMYNIDHLERRPLASAPAPVDFARISMLTRTVVRLELSHSRGIQKEIHQTLVKSGSIYWELGHDMRLKLNVADTDPKSAQKHGDIGELLHEIALWSLEFSRSASGSWKAPETVSEAKSISPTSMTPVAITDIAYQPDEDTEMLDAEQI</sequence>
<dbReference type="Proteomes" id="UP000275078">
    <property type="component" value="Unassembled WGS sequence"/>
</dbReference>
<dbReference type="PROSITE" id="PS50102">
    <property type="entry name" value="RRM"/>
    <property type="match status" value="1"/>
</dbReference>
<feature type="domain" description="RRM" evidence="2">
    <location>
        <begin position="198"/>
        <end position="298"/>
    </location>
</feature>